<feature type="signal peptide" evidence="1">
    <location>
        <begin position="1"/>
        <end position="23"/>
    </location>
</feature>
<evidence type="ECO:0000313" key="2">
    <source>
        <dbReference type="EMBL" id="GFY10777.1"/>
    </source>
</evidence>
<feature type="chain" id="PRO_5036444897" description="Secreted protein" evidence="1">
    <location>
        <begin position="24"/>
        <end position="156"/>
    </location>
</feature>
<organism evidence="2 3">
    <name type="scientific">Trichonephila clavipes</name>
    <name type="common">Golden silk orbweaver</name>
    <name type="synonym">Nephila clavipes</name>
    <dbReference type="NCBI Taxonomy" id="2585209"/>
    <lineage>
        <taxon>Eukaryota</taxon>
        <taxon>Metazoa</taxon>
        <taxon>Ecdysozoa</taxon>
        <taxon>Arthropoda</taxon>
        <taxon>Chelicerata</taxon>
        <taxon>Arachnida</taxon>
        <taxon>Araneae</taxon>
        <taxon>Araneomorphae</taxon>
        <taxon>Entelegynae</taxon>
        <taxon>Araneoidea</taxon>
        <taxon>Nephilidae</taxon>
        <taxon>Trichonephila</taxon>
    </lineage>
</organism>
<accession>A0A8X6VA81</accession>
<protein>
    <recommendedName>
        <fullName evidence="4">Secreted protein</fullName>
    </recommendedName>
</protein>
<dbReference type="Proteomes" id="UP000887159">
    <property type="component" value="Unassembled WGS sequence"/>
</dbReference>
<name>A0A8X6VA81_TRICX</name>
<gene>
    <name evidence="2" type="ORF">TNCV_1123001</name>
</gene>
<keyword evidence="3" id="KW-1185">Reference proteome</keyword>
<dbReference type="EMBL" id="BMAU01021301">
    <property type="protein sequence ID" value="GFY10777.1"/>
    <property type="molecule type" value="Genomic_DNA"/>
</dbReference>
<sequence length="156" mass="17719">MWRCIKQLFSILSPLCLQTRGVADRCVTRQERQLHFILPPISFFHRTIGGGDVCGSASSVDQAMDVLRTDHSAVNGVEWYAQTLNDELQTQCAVFQFVMCLNDPSVQCVQFASPYLKWYTEVDAIDHVSRSYPPASNGHISTLQLFGFVQHDYRFP</sequence>
<dbReference type="AlphaFoldDB" id="A0A8X6VA81"/>
<keyword evidence="1" id="KW-0732">Signal</keyword>
<proteinExistence type="predicted"/>
<reference evidence="2" key="1">
    <citation type="submission" date="2020-08" db="EMBL/GenBank/DDBJ databases">
        <title>Multicomponent nature underlies the extraordinary mechanical properties of spider dragline silk.</title>
        <authorList>
            <person name="Kono N."/>
            <person name="Nakamura H."/>
            <person name="Mori M."/>
            <person name="Yoshida Y."/>
            <person name="Ohtoshi R."/>
            <person name="Malay A.D."/>
            <person name="Moran D.A.P."/>
            <person name="Tomita M."/>
            <person name="Numata K."/>
            <person name="Arakawa K."/>
        </authorList>
    </citation>
    <scope>NUCLEOTIDE SEQUENCE</scope>
</reference>
<evidence type="ECO:0000256" key="1">
    <source>
        <dbReference type="SAM" id="SignalP"/>
    </source>
</evidence>
<comment type="caution">
    <text evidence="2">The sequence shown here is derived from an EMBL/GenBank/DDBJ whole genome shotgun (WGS) entry which is preliminary data.</text>
</comment>
<evidence type="ECO:0008006" key="4">
    <source>
        <dbReference type="Google" id="ProtNLM"/>
    </source>
</evidence>
<evidence type="ECO:0000313" key="3">
    <source>
        <dbReference type="Proteomes" id="UP000887159"/>
    </source>
</evidence>